<name>A0ABU6ZMT7_9FABA</name>
<dbReference type="Proteomes" id="UP001341840">
    <property type="component" value="Unassembled WGS sequence"/>
</dbReference>
<evidence type="ECO:0000313" key="2">
    <source>
        <dbReference type="Proteomes" id="UP001341840"/>
    </source>
</evidence>
<evidence type="ECO:0000313" key="1">
    <source>
        <dbReference type="EMBL" id="MED6223318.1"/>
    </source>
</evidence>
<proteinExistence type="predicted"/>
<reference evidence="1 2" key="1">
    <citation type="journal article" date="2023" name="Plants (Basel)">
        <title>Bridging the Gap: Combining Genomics and Transcriptomics Approaches to Understand Stylosanthes scabra, an Orphan Legume from the Brazilian Caatinga.</title>
        <authorList>
            <person name="Ferreira-Neto J.R.C."/>
            <person name="da Silva M.D."/>
            <person name="Binneck E."/>
            <person name="de Melo N.F."/>
            <person name="da Silva R.H."/>
            <person name="de Melo A.L.T.M."/>
            <person name="Pandolfi V."/>
            <person name="Bustamante F.O."/>
            <person name="Brasileiro-Vidal A.C."/>
            <person name="Benko-Iseppon A.M."/>
        </authorList>
    </citation>
    <scope>NUCLEOTIDE SEQUENCE [LARGE SCALE GENOMIC DNA]</scope>
    <source>
        <tissue evidence="1">Leaves</tissue>
    </source>
</reference>
<sequence length="151" mass="16407">MNTTNPNYEWLSRKTLNHTLSRGRAGGINPVPKALGNLLVRRGLALARILEIPILAFINFLPDATVRPRGGEHAGAQSALTPELTFDRAVAGVRCAAARCGQNPPERLPGGRLGKWMLALTEFDLHYVPSKAVKGQVIADFLVQSQENTND</sequence>
<accession>A0ABU6ZMT7</accession>
<dbReference type="EMBL" id="JASCZI010272732">
    <property type="protein sequence ID" value="MED6223318.1"/>
    <property type="molecule type" value="Genomic_DNA"/>
</dbReference>
<organism evidence="1 2">
    <name type="scientific">Stylosanthes scabra</name>
    <dbReference type="NCBI Taxonomy" id="79078"/>
    <lineage>
        <taxon>Eukaryota</taxon>
        <taxon>Viridiplantae</taxon>
        <taxon>Streptophyta</taxon>
        <taxon>Embryophyta</taxon>
        <taxon>Tracheophyta</taxon>
        <taxon>Spermatophyta</taxon>
        <taxon>Magnoliopsida</taxon>
        <taxon>eudicotyledons</taxon>
        <taxon>Gunneridae</taxon>
        <taxon>Pentapetalae</taxon>
        <taxon>rosids</taxon>
        <taxon>fabids</taxon>
        <taxon>Fabales</taxon>
        <taxon>Fabaceae</taxon>
        <taxon>Papilionoideae</taxon>
        <taxon>50 kb inversion clade</taxon>
        <taxon>dalbergioids sensu lato</taxon>
        <taxon>Dalbergieae</taxon>
        <taxon>Pterocarpus clade</taxon>
        <taxon>Stylosanthes</taxon>
    </lineage>
</organism>
<comment type="caution">
    <text evidence="1">The sequence shown here is derived from an EMBL/GenBank/DDBJ whole genome shotgun (WGS) entry which is preliminary data.</text>
</comment>
<gene>
    <name evidence="1" type="ORF">PIB30_072858</name>
</gene>
<keyword evidence="2" id="KW-1185">Reference proteome</keyword>
<protein>
    <submittedName>
        <fullName evidence="1">Uncharacterized protein</fullName>
    </submittedName>
</protein>